<sequence>MVMKKVLFLCTGNSCRSQMAEGLVNHDFAGRLEAFSAGTAPHGLNPKAVAVMAEIGIDISGHSSDHLSKYQGERFDYVITLCGDANETCPLFFGGVQRIHMGFEDPPRFTGTEAEVMAVYARVRDEIRRQMREFFDRELA</sequence>
<dbReference type="SMART" id="SM00226">
    <property type="entry name" value="LMWPc"/>
    <property type="match status" value="1"/>
</dbReference>
<evidence type="ECO:0000313" key="3">
    <source>
        <dbReference type="EMBL" id="ALC18052.1"/>
    </source>
</evidence>
<dbReference type="PATRIC" id="fig|1603606.3.peg.3582"/>
<dbReference type="InterPro" id="IPR036196">
    <property type="entry name" value="Ptyr_pPase_sf"/>
</dbReference>
<keyword evidence="4" id="KW-1185">Reference proteome</keyword>
<dbReference type="Gene3D" id="3.40.50.2300">
    <property type="match status" value="1"/>
</dbReference>
<proteinExistence type="predicted"/>
<evidence type="ECO:0000313" key="4">
    <source>
        <dbReference type="Proteomes" id="UP000057158"/>
    </source>
</evidence>
<dbReference type="InterPro" id="IPR023485">
    <property type="entry name" value="Ptyr_pPase"/>
</dbReference>
<dbReference type="KEGG" id="des:DSOUD_3332"/>
<evidence type="ECO:0000256" key="1">
    <source>
        <dbReference type="ARBA" id="ARBA00022849"/>
    </source>
</evidence>
<dbReference type="PANTHER" id="PTHR43428:SF1">
    <property type="entry name" value="ARSENATE REDUCTASE"/>
    <property type="match status" value="1"/>
</dbReference>
<dbReference type="SUPFAM" id="SSF52788">
    <property type="entry name" value="Phosphotyrosine protein phosphatases I"/>
    <property type="match status" value="1"/>
</dbReference>
<keyword evidence="1" id="KW-0059">Arsenical resistance</keyword>
<dbReference type="RefSeq" id="WP_053552010.1">
    <property type="nucleotide sequence ID" value="NZ_CP010802.1"/>
</dbReference>
<dbReference type="GO" id="GO:0046685">
    <property type="term" value="P:response to arsenic-containing substance"/>
    <property type="evidence" value="ECO:0007669"/>
    <property type="project" value="UniProtKB-KW"/>
</dbReference>
<dbReference type="EMBL" id="CP010802">
    <property type="protein sequence ID" value="ALC18052.1"/>
    <property type="molecule type" value="Genomic_DNA"/>
</dbReference>
<evidence type="ECO:0000259" key="2">
    <source>
        <dbReference type="SMART" id="SM00226"/>
    </source>
</evidence>
<dbReference type="PANTHER" id="PTHR43428">
    <property type="entry name" value="ARSENATE REDUCTASE"/>
    <property type="match status" value="1"/>
</dbReference>
<dbReference type="CDD" id="cd16345">
    <property type="entry name" value="LMWP_ArsC"/>
    <property type="match status" value="1"/>
</dbReference>
<gene>
    <name evidence="3" type="ORF">DSOUD_3332</name>
</gene>
<organism evidence="3 4">
    <name type="scientific">Desulfuromonas soudanensis</name>
    <dbReference type="NCBI Taxonomy" id="1603606"/>
    <lineage>
        <taxon>Bacteria</taxon>
        <taxon>Pseudomonadati</taxon>
        <taxon>Thermodesulfobacteriota</taxon>
        <taxon>Desulfuromonadia</taxon>
        <taxon>Desulfuromonadales</taxon>
        <taxon>Desulfuromonadaceae</taxon>
        <taxon>Desulfuromonas</taxon>
    </lineage>
</organism>
<protein>
    <submittedName>
        <fullName evidence="3">Protein-tyrosine-phosphatase</fullName>
    </submittedName>
</protein>
<accession>A0A0M4D3K2</accession>
<dbReference type="Pfam" id="PF01451">
    <property type="entry name" value="LMWPc"/>
    <property type="match status" value="1"/>
</dbReference>
<dbReference type="OrthoDB" id="9784339at2"/>
<dbReference type="STRING" id="1603606.DSOUD_3332"/>
<dbReference type="Proteomes" id="UP000057158">
    <property type="component" value="Chromosome"/>
</dbReference>
<dbReference type="AlphaFoldDB" id="A0A0M4D3K2"/>
<feature type="domain" description="Phosphotyrosine protein phosphatase I" evidence="2">
    <location>
        <begin position="4"/>
        <end position="137"/>
    </location>
</feature>
<name>A0A0M4D3K2_9BACT</name>
<reference evidence="3 4" key="1">
    <citation type="submission" date="2015-07" db="EMBL/GenBank/DDBJ databases">
        <title>Isolation and Genomic Characterization of a Novel Halophilic Metal-Reducing Deltaproteobacterium from the Deep Subsurface.</title>
        <authorList>
            <person name="Badalamenti J.P."/>
            <person name="Summers Z.M."/>
            <person name="Gralnick J.A."/>
            <person name="Bond D.R."/>
        </authorList>
    </citation>
    <scope>NUCLEOTIDE SEQUENCE [LARGE SCALE GENOMIC DNA]</scope>
    <source>
        <strain evidence="3 4">WTL</strain>
    </source>
</reference>